<dbReference type="GO" id="GO:0016874">
    <property type="term" value="F:ligase activity"/>
    <property type="evidence" value="ECO:0007669"/>
    <property type="project" value="UniProtKB-UniRule"/>
</dbReference>
<evidence type="ECO:0000256" key="9">
    <source>
        <dbReference type="PROSITE-ProRule" id="PRU00520"/>
    </source>
</evidence>
<evidence type="ECO:0000259" key="11">
    <source>
        <dbReference type="PROSITE" id="PS51163"/>
    </source>
</evidence>
<dbReference type="Pfam" id="PF01300">
    <property type="entry name" value="Sua5_yciO_yrdC"/>
    <property type="match status" value="1"/>
</dbReference>
<dbReference type="InterPro" id="IPR017945">
    <property type="entry name" value="DHBP_synth_RibB-like_a/b_dom"/>
</dbReference>
<feature type="active site" evidence="9">
    <location>
        <position position="22"/>
    </location>
</feature>
<comment type="catalytic activity">
    <reaction evidence="7">
        <text>C-terminal L-cysteinyl-[HypE protein] + carbamoyl phosphate + ATP + H2O = C-terminal S-carboxamide-L-cysteinyl-[HypE protein] + AMP + phosphate + diphosphate + H(+)</text>
        <dbReference type="Rhea" id="RHEA:55636"/>
        <dbReference type="Rhea" id="RHEA-COMP:14247"/>
        <dbReference type="Rhea" id="RHEA-COMP:14392"/>
        <dbReference type="ChEBI" id="CHEBI:15377"/>
        <dbReference type="ChEBI" id="CHEBI:15378"/>
        <dbReference type="ChEBI" id="CHEBI:30616"/>
        <dbReference type="ChEBI" id="CHEBI:33019"/>
        <dbReference type="ChEBI" id="CHEBI:43474"/>
        <dbReference type="ChEBI" id="CHEBI:58228"/>
        <dbReference type="ChEBI" id="CHEBI:76913"/>
        <dbReference type="ChEBI" id="CHEBI:139126"/>
        <dbReference type="ChEBI" id="CHEBI:456215"/>
    </reaction>
</comment>
<dbReference type="InterPro" id="IPR041440">
    <property type="entry name" value="HypF_C"/>
</dbReference>
<keyword evidence="5" id="KW-0863">Zinc-finger</keyword>
<protein>
    <recommendedName>
        <fullName evidence="8">Carbamoyltransferase</fullName>
        <ecNumber evidence="8">6.2.-.-</ecNumber>
    </recommendedName>
</protein>
<feature type="domain" description="YrdC-like" evidence="11">
    <location>
        <begin position="203"/>
        <end position="388"/>
    </location>
</feature>
<dbReference type="InterPro" id="IPR017968">
    <property type="entry name" value="Acylphosphatase_CS"/>
</dbReference>
<evidence type="ECO:0000313" key="12">
    <source>
        <dbReference type="EMBL" id="VEN72548.1"/>
    </source>
</evidence>
<evidence type="ECO:0000256" key="3">
    <source>
        <dbReference type="ARBA" id="ARBA00022598"/>
    </source>
</evidence>
<dbReference type="FunFam" id="3.30.420.40:FF:000124">
    <property type="entry name" value="Carbamoyltransferase HypF"/>
    <property type="match status" value="1"/>
</dbReference>
<dbReference type="GO" id="GO:0003998">
    <property type="term" value="F:acylphosphatase activity"/>
    <property type="evidence" value="ECO:0007669"/>
    <property type="project" value="UniProtKB-EC"/>
</dbReference>
<comment type="pathway">
    <text evidence="1">Protein modification; [NiFe] hydrogenase maturation.</text>
</comment>
<dbReference type="Gene3D" id="3.90.870.50">
    <property type="match status" value="1"/>
</dbReference>
<dbReference type="InterPro" id="IPR001792">
    <property type="entry name" value="Acylphosphatase-like_dom"/>
</dbReference>
<accession>A0A484HFV0</accession>
<dbReference type="Pfam" id="PF17788">
    <property type="entry name" value="HypF_C"/>
    <property type="match status" value="1"/>
</dbReference>
<dbReference type="PROSITE" id="PS00150">
    <property type="entry name" value="ACYLPHOSPHATASE_1"/>
    <property type="match status" value="1"/>
</dbReference>
<dbReference type="InterPro" id="IPR036046">
    <property type="entry name" value="Acylphosphatase-like_dom_sf"/>
</dbReference>
<dbReference type="UniPathway" id="UPA00335"/>
<dbReference type="PANTHER" id="PTHR42959:SF1">
    <property type="entry name" value="CARBAMOYLTRANSFERASE HYPF"/>
    <property type="match status" value="1"/>
</dbReference>
<dbReference type="GO" id="GO:0008270">
    <property type="term" value="F:zinc ion binding"/>
    <property type="evidence" value="ECO:0007669"/>
    <property type="project" value="UniProtKB-KW"/>
</dbReference>
<comment type="similarity">
    <text evidence="2 8">Belongs to the carbamoyltransferase HypF family.</text>
</comment>
<dbReference type="GO" id="GO:0003725">
    <property type="term" value="F:double-stranded RNA binding"/>
    <property type="evidence" value="ECO:0007669"/>
    <property type="project" value="InterPro"/>
</dbReference>
<dbReference type="EC" id="6.2.-.-" evidence="8"/>
<dbReference type="GO" id="GO:0051604">
    <property type="term" value="P:protein maturation"/>
    <property type="evidence" value="ECO:0007669"/>
    <property type="project" value="TreeGrafter"/>
</dbReference>
<dbReference type="NCBIfam" id="TIGR00143">
    <property type="entry name" value="hypF"/>
    <property type="match status" value="1"/>
</dbReference>
<dbReference type="SUPFAM" id="SSF55821">
    <property type="entry name" value="YrdC/RibB"/>
    <property type="match status" value="1"/>
</dbReference>
<reference evidence="12" key="1">
    <citation type="submission" date="2019-01" db="EMBL/GenBank/DDBJ databases">
        <authorList>
            <consortium name="Genoscope - CEA"/>
            <person name="William W."/>
        </authorList>
    </citation>
    <scope>NUCLEOTIDE SEQUENCE</scope>
    <source>
        <strain evidence="12">CR-1</strain>
    </source>
</reference>
<dbReference type="EMBL" id="CAACVI010000001">
    <property type="protein sequence ID" value="VEN72548.1"/>
    <property type="molecule type" value="Genomic_DNA"/>
</dbReference>
<dbReference type="Gene3D" id="3.30.110.120">
    <property type="match status" value="1"/>
</dbReference>
<dbReference type="InterPro" id="IPR055128">
    <property type="entry name" value="HypF_C_2"/>
</dbReference>
<evidence type="ECO:0000256" key="6">
    <source>
        <dbReference type="ARBA" id="ARBA00022833"/>
    </source>
</evidence>
<comment type="catalytic activity">
    <reaction evidence="9">
        <text>an acyl phosphate + H2O = a carboxylate + phosphate + H(+)</text>
        <dbReference type="Rhea" id="RHEA:14965"/>
        <dbReference type="ChEBI" id="CHEBI:15377"/>
        <dbReference type="ChEBI" id="CHEBI:15378"/>
        <dbReference type="ChEBI" id="CHEBI:29067"/>
        <dbReference type="ChEBI" id="CHEBI:43474"/>
        <dbReference type="ChEBI" id="CHEBI:59918"/>
        <dbReference type="EC" id="3.6.1.7"/>
    </reaction>
</comment>
<keyword evidence="9" id="KW-0378">Hydrolase</keyword>
<keyword evidence="3 12" id="KW-0436">Ligase</keyword>
<dbReference type="GO" id="GO:0016743">
    <property type="term" value="F:carboxyl- or carbamoyltransferase activity"/>
    <property type="evidence" value="ECO:0007669"/>
    <property type="project" value="UniProtKB-UniRule"/>
</dbReference>
<evidence type="ECO:0000256" key="4">
    <source>
        <dbReference type="ARBA" id="ARBA00022723"/>
    </source>
</evidence>
<evidence type="ECO:0000259" key="10">
    <source>
        <dbReference type="PROSITE" id="PS51160"/>
    </source>
</evidence>
<evidence type="ECO:0000256" key="8">
    <source>
        <dbReference type="PIRNR" id="PIRNR006256"/>
    </source>
</evidence>
<feature type="active site" evidence="9">
    <location>
        <position position="40"/>
    </location>
</feature>
<dbReference type="InterPro" id="IPR051060">
    <property type="entry name" value="Carbamoyltrans_HypF-like"/>
</dbReference>
<dbReference type="Pfam" id="PF22521">
    <property type="entry name" value="HypF_C_2"/>
    <property type="match status" value="1"/>
</dbReference>
<keyword evidence="4" id="KW-0479">Metal-binding</keyword>
<dbReference type="PANTHER" id="PTHR42959">
    <property type="entry name" value="CARBAMOYLTRANSFERASE"/>
    <property type="match status" value="1"/>
</dbReference>
<dbReference type="InterPro" id="IPR004421">
    <property type="entry name" value="Carbamoyltransferase_HypF"/>
</dbReference>
<keyword evidence="6" id="KW-0862">Zinc</keyword>
<dbReference type="PIRSF" id="PIRSF006256">
    <property type="entry name" value="CMPcnvr_hdrg_mat"/>
    <property type="match status" value="1"/>
</dbReference>
<name>A0A484HFV0_9BACT</name>
<feature type="domain" description="Acylphosphatase-like" evidence="10">
    <location>
        <begin position="7"/>
        <end position="93"/>
    </location>
</feature>
<keyword evidence="12" id="KW-0808">Transferase</keyword>
<sequence length="762" mass="83408">MSKPVASKTLAVNGIVQGVGFRPFIHQLAGRFGLKGEVANTSAGVFIHIEGPADDVDLFCRRIEKNPPPLSRITHMAVSNAPPKGYETFSIVKSRGRDSISTLISPDVSVCEDCLSELFDPEDRRYLYPFLNCVNCGPRYTIIDDIPYDRPHTSMKGFDMCDACRREYEDPANRRFHAQPNACPECGPHVALYNASREKIPGPDPIEKTARLLKEGHILAIKGLGGFHLAADPENDAAVKRLREKKGREEKPFALMSPDMAAIEAYAHVSDAEKKRLNSLQRPIVILRKKIPTSLSEAVSPKNDSLGVMLPCAPLHYLLFQWGFKALVMTSGNISEEPIVIDNETAFSTLGNIADYFLIHNRDIYLRSDDSIVRHSAGATRLIRRSRGYAPAPIFLKKSVPPTLACGAHMKNTVCLAKGQNAFLSQHIGDLENRWADDFFRMTIDHMKRIFDIHWEIAACDLHPDYSSSRYAKTLEERGARLVRVQHHHAHIASCMAENQIDSKVIGIALDGAGLGSDGAIWGGEALVADLTGFERSGKIEYNAMPGGDAAAREPWRMALSYLHEAFGDSMSRLSLPLIRHAGEKKIRVIQQMINGNIHSPPTSSAGRLFDGVASIIGIRHISTFEGQAAMELEMAAAGEKPRGVYPCQWIGEKEKTLPTAPIIRAVVADMEKGASPSQISAKFHATLIQAFCDLCQIVKKETGIDQAALSGGVFQNRVLLSGMKGELEKRGFEVFCHSLAPCNDGGLSLGQAAIAAAQCAG</sequence>
<dbReference type="Gene3D" id="3.30.420.40">
    <property type="match status" value="1"/>
</dbReference>
<gene>
    <name evidence="12" type="primary">hypF</name>
    <name evidence="12" type="ORF">EPICR_10047</name>
</gene>
<dbReference type="InterPro" id="IPR006070">
    <property type="entry name" value="Sua5-like_dom"/>
</dbReference>
<dbReference type="Gene3D" id="3.30.420.360">
    <property type="match status" value="1"/>
</dbReference>
<dbReference type="Pfam" id="PF07503">
    <property type="entry name" value="zf-HYPF"/>
    <property type="match status" value="2"/>
</dbReference>
<proteinExistence type="inferred from homology"/>
<evidence type="ECO:0000256" key="2">
    <source>
        <dbReference type="ARBA" id="ARBA00008097"/>
    </source>
</evidence>
<organism evidence="12">
    <name type="scientific">uncultured Desulfobacteraceae bacterium</name>
    <dbReference type="NCBI Taxonomy" id="218296"/>
    <lineage>
        <taxon>Bacteria</taxon>
        <taxon>Pseudomonadati</taxon>
        <taxon>Thermodesulfobacteriota</taxon>
        <taxon>Desulfobacteria</taxon>
        <taxon>Desulfobacterales</taxon>
        <taxon>Desulfobacteraceae</taxon>
        <taxon>environmental samples</taxon>
    </lineage>
</organism>
<dbReference type="InterPro" id="IPR011125">
    <property type="entry name" value="Znf_HypF"/>
</dbReference>
<dbReference type="PROSITE" id="PS51163">
    <property type="entry name" value="YRDC"/>
    <property type="match status" value="1"/>
</dbReference>
<evidence type="ECO:0000256" key="1">
    <source>
        <dbReference type="ARBA" id="ARBA00004711"/>
    </source>
</evidence>
<evidence type="ECO:0000256" key="5">
    <source>
        <dbReference type="ARBA" id="ARBA00022771"/>
    </source>
</evidence>
<dbReference type="SUPFAM" id="SSF54975">
    <property type="entry name" value="Acylphosphatase/BLUF domain-like"/>
    <property type="match status" value="1"/>
</dbReference>
<evidence type="ECO:0000256" key="7">
    <source>
        <dbReference type="ARBA" id="ARBA00048220"/>
    </source>
</evidence>
<dbReference type="Pfam" id="PF00708">
    <property type="entry name" value="Acylphosphatase"/>
    <property type="match status" value="1"/>
</dbReference>
<dbReference type="AlphaFoldDB" id="A0A484HFV0"/>
<dbReference type="PROSITE" id="PS51160">
    <property type="entry name" value="ACYLPHOSPHATASE_3"/>
    <property type="match status" value="1"/>
</dbReference>